<keyword evidence="2" id="KW-1185">Reference proteome</keyword>
<name>A0ACC0UXE1_9HYPO</name>
<reference evidence="1" key="1">
    <citation type="submission" date="2022-10" db="EMBL/GenBank/DDBJ databases">
        <title>Complete Genome of Trichothecium roseum strain YXFP-22015, a Plant Pathogen Isolated from Citrus.</title>
        <authorList>
            <person name="Wang Y."/>
            <person name="Zhu L."/>
        </authorList>
    </citation>
    <scope>NUCLEOTIDE SEQUENCE</scope>
    <source>
        <strain evidence="1">YXFP-22015</strain>
    </source>
</reference>
<protein>
    <submittedName>
        <fullName evidence="1">Uncharacterized protein</fullName>
    </submittedName>
</protein>
<dbReference type="Proteomes" id="UP001163324">
    <property type="component" value="Chromosome 5"/>
</dbReference>
<dbReference type="EMBL" id="CM047944">
    <property type="protein sequence ID" value="KAI9898808.1"/>
    <property type="molecule type" value="Genomic_DNA"/>
</dbReference>
<accession>A0ACC0UXE1</accession>
<proteinExistence type="predicted"/>
<comment type="caution">
    <text evidence="1">The sequence shown here is derived from an EMBL/GenBank/DDBJ whole genome shotgun (WGS) entry which is preliminary data.</text>
</comment>
<organism evidence="1 2">
    <name type="scientific">Trichothecium roseum</name>
    <dbReference type="NCBI Taxonomy" id="47278"/>
    <lineage>
        <taxon>Eukaryota</taxon>
        <taxon>Fungi</taxon>
        <taxon>Dikarya</taxon>
        <taxon>Ascomycota</taxon>
        <taxon>Pezizomycotina</taxon>
        <taxon>Sordariomycetes</taxon>
        <taxon>Hypocreomycetidae</taxon>
        <taxon>Hypocreales</taxon>
        <taxon>Hypocreales incertae sedis</taxon>
        <taxon>Trichothecium</taxon>
    </lineage>
</organism>
<sequence length="265" mass="29337">MHFLSSISVAAAAFTLTSALPSKSPTVKRSTTPERVNGKYVVNGEIEFDHNLNFDFSSARSLPEGLISSEFEIGTGTHKYTPDNVQVRDGYLELLVPGGQTEMPYSCGEIETEVRNILYASVRTVAILTEPAGVCNGMFFYKSDTQETDIEWLSDPSSNSNGGTRKIWFTNQDADSDGEATHGTVAPPEDATTAEHEYRLDWTEGRVQWFLDGEQVWETDGDVPSTPGPWMWNNWANGSPGWSVGPPKEDAVFKIKQIDMYYNTA</sequence>
<evidence type="ECO:0000313" key="2">
    <source>
        <dbReference type="Proteomes" id="UP001163324"/>
    </source>
</evidence>
<gene>
    <name evidence="1" type="ORF">N3K66_005269</name>
</gene>
<evidence type="ECO:0000313" key="1">
    <source>
        <dbReference type="EMBL" id="KAI9898808.1"/>
    </source>
</evidence>